<evidence type="ECO:0000313" key="2">
    <source>
        <dbReference type="Proteomes" id="UP000823613"/>
    </source>
</evidence>
<dbReference type="PROSITE" id="PS51257">
    <property type="entry name" value="PROKAR_LIPOPROTEIN"/>
    <property type="match status" value="1"/>
</dbReference>
<evidence type="ECO:0000313" key="1">
    <source>
        <dbReference type="EMBL" id="MBO8428112.1"/>
    </source>
</evidence>
<proteinExistence type="predicted"/>
<name>A0A9D9DJK1_9BACL</name>
<dbReference type="EMBL" id="JADIMY010000118">
    <property type="protein sequence ID" value="MBO8428112.1"/>
    <property type="molecule type" value="Genomic_DNA"/>
</dbReference>
<sequence>MKKRKYGVFILGLSLVGTLTSCDLLNKLIIDDSNKDDQDDDETPVTPTISDELVKNAYNKLEEKVDDLYFYDEGNKGYWIIDDDTFNFIGDFDLETFTFENKDYYFDLVSSKLESGKEFNEEAKVIINKDKGTIYSELVYSGEVSSIDTLANKENYDKIFYYTTNNDGDLIANLKLSSYEVLPKYKDKLIANYKSLYGEDLYTLYRNLDFKSTFNNQEVKEIGDISSQYKEYISDSNFNITVSLEDGISLINEGAFKDFTITSEIIFPESLSVIKSFAFENATIYRLIVNDNIISFMSNSFKNALILNLGFNSYLTDNYDTFPYDDLSSDVTPYITFGTSLRKYNSIIEGFSKEDVINPLGQVKVVDGVVSDENLTTIESGKTLFLAHNLVSVDNKDLIKDSIREYNNKGVSSDDISQFKNTITLKLQNDLVVYGDLLIGAIVSTPTLPNQGFISGDYASIDLNGHKLTIENGGSVDSNGLIFDSLGTGTIEVKNGGVLTTNFVVNDFYGGTNTLNKYSNDESPFMLYKLPYLKTDLTVRYGGSLKAHCVLYASSSFNSTEQTIIGEKGLLEVKDENTTITLSDTSEENNFKQVIKIYGNVKTNAMSLDLGLLEVSTANVYFPVSKYLDIEVYSGSLEITNKVKLLPGSNVTFFNDSKLILSNKLFVASELPTKEDLSGINQYPDYYQDSEIAGASVKLLDNATIEINQDVETGLGGEILMESEENYESLKNIFVTSNKFVSPITSTEGTGYYGTNHEYHLIESYTKEGSIALVKDDIKQESISRKENINYVSTYSDGEITNIKAIGSTNVVIGDYSENKWTINVGEEVIDVTQVGDRLESHVTDSEGNIYSYIDGTYQLVQYNEENKTYYDSENTYIGVNGTIVAGSLTERNLFHTVTDKYYFYVDDSSGWKEVNLYENGNIIARLDGSSTAVINNYVYYYDKTTNSYLESFMNFGLSSYQRHTFKTDLLTSCAFDIDNNVIKINGYPDNTTYQVTNKENGKKYVYLKEKQGFISEDYFTFDEETLTYMITLDGETRTYAPFNVADLGAIEGELVEVVPGINFFKFSKPESDGVNTANFAIRAGTNNSWYMANIDANIETNSNTLVYYTQPSTDPRYLYKALLYKNGDSYSIISPTDSTTITFKESEVEVYNYNNSGTYSYFGKDSSKLEVSALGISIDTYYITEENIIYYDNTKLKVTSKDRNTLITEDGSRYVYLKDFFAQNDQGEYTSFSGFGLVTENSTYKGLFDVTLKEGDTITKFFAGYSYDPYRTPGLVSGDLEVLSINNSSTGQFYRSEYNCYYFNFCYYAYAEGMLFYTRMESDMKNGSFKVLTYGQYEGYTVTRNPDTKEWTLVAPIE</sequence>
<comment type="caution">
    <text evidence="1">The sequence shown here is derived from an EMBL/GenBank/DDBJ whole genome shotgun (WGS) entry which is preliminary data.</text>
</comment>
<accession>A0A9D9DJK1</accession>
<organism evidence="1 2">
    <name type="scientific">Candidatus Onthovivens merdipullorum</name>
    <dbReference type="NCBI Taxonomy" id="2840889"/>
    <lineage>
        <taxon>Bacteria</taxon>
        <taxon>Bacillati</taxon>
        <taxon>Bacillota</taxon>
        <taxon>Bacilli</taxon>
        <taxon>Bacillales</taxon>
        <taxon>Candidatus Onthovivens</taxon>
    </lineage>
</organism>
<reference evidence="1" key="1">
    <citation type="submission" date="2020-10" db="EMBL/GenBank/DDBJ databases">
        <authorList>
            <person name="Gilroy R."/>
        </authorList>
    </citation>
    <scope>NUCLEOTIDE SEQUENCE</scope>
    <source>
        <strain evidence="1">11159</strain>
    </source>
</reference>
<reference evidence="1" key="2">
    <citation type="journal article" date="2021" name="PeerJ">
        <title>Extensive microbial diversity within the chicken gut microbiome revealed by metagenomics and culture.</title>
        <authorList>
            <person name="Gilroy R."/>
            <person name="Ravi A."/>
            <person name="Getino M."/>
            <person name="Pursley I."/>
            <person name="Horton D.L."/>
            <person name="Alikhan N.F."/>
            <person name="Baker D."/>
            <person name="Gharbi K."/>
            <person name="Hall N."/>
            <person name="Watson M."/>
            <person name="Adriaenssens E.M."/>
            <person name="Foster-Nyarko E."/>
            <person name="Jarju S."/>
            <person name="Secka A."/>
            <person name="Antonio M."/>
            <person name="Oren A."/>
            <person name="Chaudhuri R.R."/>
            <person name="La Ragione R."/>
            <person name="Hildebrand F."/>
            <person name="Pallen M.J."/>
        </authorList>
    </citation>
    <scope>NUCLEOTIDE SEQUENCE</scope>
    <source>
        <strain evidence="1">11159</strain>
    </source>
</reference>
<gene>
    <name evidence="1" type="ORF">IAC58_06190</name>
</gene>
<evidence type="ECO:0008006" key="3">
    <source>
        <dbReference type="Google" id="ProtNLM"/>
    </source>
</evidence>
<protein>
    <recommendedName>
        <fullName evidence="3">Lipoprotein</fullName>
    </recommendedName>
</protein>
<dbReference type="Proteomes" id="UP000823613">
    <property type="component" value="Unassembled WGS sequence"/>
</dbReference>